<dbReference type="Pfam" id="PF11716">
    <property type="entry name" value="MDMPI_N"/>
    <property type="match status" value="1"/>
</dbReference>
<name>A0A2V4N8Y8_9ACTN</name>
<dbReference type="Gene3D" id="1.20.120.450">
    <property type="entry name" value="dinb family like domain"/>
    <property type="match status" value="1"/>
</dbReference>
<dbReference type="GO" id="GO:0046872">
    <property type="term" value="F:metal ion binding"/>
    <property type="evidence" value="ECO:0007669"/>
    <property type="project" value="InterPro"/>
</dbReference>
<dbReference type="NCBIfam" id="TIGR03083">
    <property type="entry name" value="maleylpyruvate isomerase family mycothiol-dependent enzyme"/>
    <property type="match status" value="1"/>
</dbReference>
<dbReference type="InterPro" id="IPR024344">
    <property type="entry name" value="MDMPI_metal-binding"/>
</dbReference>
<dbReference type="Proteomes" id="UP000248039">
    <property type="component" value="Unassembled WGS sequence"/>
</dbReference>
<accession>A0A2V4N8Y8</accession>
<reference evidence="2 3" key="1">
    <citation type="submission" date="2018-03" db="EMBL/GenBank/DDBJ databases">
        <title>Bioinformatic expansion and discovery of thiopeptide antibiotics.</title>
        <authorList>
            <person name="Schwalen C.J."/>
            <person name="Hudson G.A."/>
            <person name="Mitchell D.A."/>
        </authorList>
    </citation>
    <scope>NUCLEOTIDE SEQUENCE [LARGE SCALE GENOMIC DNA]</scope>
    <source>
        <strain evidence="2 3">ATCC 21389</strain>
    </source>
</reference>
<proteinExistence type="predicted"/>
<sequence length="189" mass="20246">MASFGRRVAGVAANQWSAPTPCEGWSVRELVNHLTVEQLWVPELLLGATIAEVGSRFDGDRLGGDPVAAWTAAAAAARTALTGPYALELTVHLSYGDRSALEYCSELTVDLTVHTWDLARATAQDAHLAPELVDFALHEVTPYADQLAGTGYFAPAVPTAPDADPQTRLLGLLGRRTEPEPRIDPELMS</sequence>
<evidence type="ECO:0000313" key="2">
    <source>
        <dbReference type="EMBL" id="PYC75867.1"/>
    </source>
</evidence>
<dbReference type="AlphaFoldDB" id="A0A2V4N8Y8"/>
<protein>
    <submittedName>
        <fullName evidence="2">TIGR03086 family protein</fullName>
    </submittedName>
</protein>
<dbReference type="EMBL" id="PYBW01000087">
    <property type="protein sequence ID" value="PYC75867.1"/>
    <property type="molecule type" value="Genomic_DNA"/>
</dbReference>
<dbReference type="InterPro" id="IPR017520">
    <property type="entry name" value="CHP03086"/>
</dbReference>
<gene>
    <name evidence="2" type="ORF">C7C46_23425</name>
</gene>
<dbReference type="InterPro" id="IPR034660">
    <property type="entry name" value="DinB/YfiT-like"/>
</dbReference>
<dbReference type="SUPFAM" id="SSF109854">
    <property type="entry name" value="DinB/YfiT-like putative metalloenzymes"/>
    <property type="match status" value="1"/>
</dbReference>
<feature type="domain" description="Mycothiol-dependent maleylpyruvate isomerase metal-binding" evidence="1">
    <location>
        <begin position="3"/>
        <end position="119"/>
    </location>
</feature>
<evidence type="ECO:0000313" key="3">
    <source>
        <dbReference type="Proteomes" id="UP000248039"/>
    </source>
</evidence>
<evidence type="ECO:0000259" key="1">
    <source>
        <dbReference type="Pfam" id="PF11716"/>
    </source>
</evidence>
<comment type="caution">
    <text evidence="2">The sequence shown here is derived from an EMBL/GenBank/DDBJ whole genome shotgun (WGS) entry which is preliminary data.</text>
</comment>
<dbReference type="NCBIfam" id="TIGR03086">
    <property type="entry name" value="TIGR03086 family metal-binding protein"/>
    <property type="match status" value="1"/>
</dbReference>
<keyword evidence="3" id="KW-1185">Reference proteome</keyword>
<dbReference type="InterPro" id="IPR017517">
    <property type="entry name" value="Maleyloyr_isom"/>
</dbReference>
<dbReference type="OrthoDB" id="5185819at2"/>
<organism evidence="2 3">
    <name type="scientific">Streptomyces tateyamensis</name>
    <dbReference type="NCBI Taxonomy" id="565073"/>
    <lineage>
        <taxon>Bacteria</taxon>
        <taxon>Bacillati</taxon>
        <taxon>Actinomycetota</taxon>
        <taxon>Actinomycetes</taxon>
        <taxon>Kitasatosporales</taxon>
        <taxon>Streptomycetaceae</taxon>
        <taxon>Streptomyces</taxon>
    </lineage>
</organism>